<dbReference type="Gene3D" id="2.40.50.580">
    <property type="match status" value="1"/>
</dbReference>
<evidence type="ECO:0000313" key="3">
    <source>
        <dbReference type="EMBL" id="MDK6028822.1"/>
    </source>
</evidence>
<dbReference type="Pfam" id="PF03749">
    <property type="entry name" value="SfsA"/>
    <property type="match status" value="1"/>
</dbReference>
<dbReference type="Gene3D" id="3.40.1350.60">
    <property type="match status" value="1"/>
</dbReference>
<sequence length="243" mass="27238">MDLITLSNIVECTIVYRESLFTVVVSIGNEVKKAHLINTGRLKDYLASGKKGFCIPIARTRSGLEYRLVGVEDNGYAAIVDTKLHEKSFEVLLSKNIVPWLENCVLTRRNVFVYNSRIDYEARCKDKKVLIEIKSAVMRFQNGFAGYPDAPTQRGKKHLDSLAKYVSNNMGLAYIVFVAAIPHAKGFSLYCDADKSICKHVLNALRSGVQFKSINIYLDVEKKGIVYGDLDLPIDLSCCETNI</sequence>
<feature type="domain" description="Sugar fermentation stimulation protein C-terminal" evidence="1">
    <location>
        <begin position="84"/>
        <end position="219"/>
    </location>
</feature>
<dbReference type="NCBIfam" id="TIGR00230">
    <property type="entry name" value="sfsA"/>
    <property type="match status" value="1"/>
</dbReference>
<feature type="domain" description="SfsA N-terminal OB" evidence="2">
    <location>
        <begin position="21"/>
        <end position="79"/>
    </location>
</feature>
<accession>A0ABD4Z678</accession>
<evidence type="ECO:0000313" key="4">
    <source>
        <dbReference type="Proteomes" id="UP001529235"/>
    </source>
</evidence>
<reference evidence="3 4" key="1">
    <citation type="submission" date="2023-05" db="EMBL/GenBank/DDBJ databases">
        <title>A new hyperthermophilic archaea 'Ignisphaera cupida' sp. nov. and description of the family 'Ignisphaeraceae' fam. nov.</title>
        <authorList>
            <person name="Podosokorskaya O.A."/>
            <person name="Elcheninov A.G."/>
            <person name="Klukina A."/>
            <person name="Merkel A.Y."/>
        </authorList>
    </citation>
    <scope>NUCLEOTIDE SEQUENCE [LARGE SCALE GENOMIC DNA]</scope>
    <source>
        <strain evidence="3 4">4213-co</strain>
    </source>
</reference>
<dbReference type="CDD" id="cd22358">
    <property type="entry name" value="SfsA-like_archaeal"/>
    <property type="match status" value="1"/>
</dbReference>
<organism evidence="3 4">
    <name type="scientific">Ignisphaera cupida</name>
    <dbReference type="NCBI Taxonomy" id="3050454"/>
    <lineage>
        <taxon>Archaea</taxon>
        <taxon>Thermoproteota</taxon>
        <taxon>Thermoprotei</taxon>
        <taxon>Desulfurococcales</taxon>
        <taxon>Desulfurococcaceae</taxon>
        <taxon>Ignisphaera</taxon>
    </lineage>
</organism>
<dbReference type="PANTHER" id="PTHR30545:SF2">
    <property type="entry name" value="SUGAR FERMENTATION STIMULATION PROTEIN A"/>
    <property type="match status" value="1"/>
</dbReference>
<dbReference type="Proteomes" id="UP001529235">
    <property type="component" value="Unassembled WGS sequence"/>
</dbReference>
<keyword evidence="4" id="KW-1185">Reference proteome</keyword>
<dbReference type="Pfam" id="PF17746">
    <property type="entry name" value="SfsA_N"/>
    <property type="match status" value="1"/>
</dbReference>
<gene>
    <name evidence="3" type="primary">sfsA</name>
    <name evidence="3" type="ORF">QPL79_05545</name>
</gene>
<dbReference type="InterPro" id="IPR041465">
    <property type="entry name" value="SfsA_N"/>
</dbReference>
<comment type="caution">
    <text evidence="3">The sequence shown here is derived from an EMBL/GenBank/DDBJ whole genome shotgun (WGS) entry which is preliminary data.</text>
</comment>
<protein>
    <submittedName>
        <fullName evidence="3">DNA/RNA nuclease SfsA</fullName>
    </submittedName>
</protein>
<evidence type="ECO:0000259" key="2">
    <source>
        <dbReference type="Pfam" id="PF17746"/>
    </source>
</evidence>
<dbReference type="RefSeq" id="WP_285273808.1">
    <property type="nucleotide sequence ID" value="NZ_JASNVW010000003.1"/>
</dbReference>
<evidence type="ECO:0000259" key="1">
    <source>
        <dbReference type="Pfam" id="PF03749"/>
    </source>
</evidence>
<dbReference type="EMBL" id="JASNVW010000003">
    <property type="protein sequence ID" value="MDK6028822.1"/>
    <property type="molecule type" value="Genomic_DNA"/>
</dbReference>
<dbReference type="InterPro" id="IPR040452">
    <property type="entry name" value="SfsA_C"/>
</dbReference>
<dbReference type="AlphaFoldDB" id="A0ABD4Z678"/>
<dbReference type="PANTHER" id="PTHR30545">
    <property type="entry name" value="SUGAR FERMENTATION STIMULATION PROTEIN A"/>
    <property type="match status" value="1"/>
</dbReference>
<proteinExistence type="predicted"/>
<name>A0ABD4Z678_9CREN</name>
<dbReference type="InterPro" id="IPR005224">
    <property type="entry name" value="SfsA"/>
</dbReference>